<dbReference type="SUPFAM" id="SSF52317">
    <property type="entry name" value="Class I glutamine amidotransferase-like"/>
    <property type="match status" value="1"/>
</dbReference>
<dbReference type="SMART" id="SM00342">
    <property type="entry name" value="HTH_ARAC"/>
    <property type="match status" value="1"/>
</dbReference>
<dbReference type="PANTHER" id="PTHR43130">
    <property type="entry name" value="ARAC-FAMILY TRANSCRIPTIONAL REGULATOR"/>
    <property type="match status" value="1"/>
</dbReference>
<keyword evidence="2" id="KW-0804">Transcription</keyword>
<keyword evidence="5" id="KW-1185">Reference proteome</keyword>
<evidence type="ECO:0000313" key="4">
    <source>
        <dbReference type="EMBL" id="MBC9251427.1"/>
    </source>
</evidence>
<organism evidence="4 5">
    <name type="scientific">Aquipseudomonas alcaligenes</name>
    <name type="common">Pseudomonas alcaligenes</name>
    <dbReference type="NCBI Taxonomy" id="43263"/>
    <lineage>
        <taxon>Bacteria</taxon>
        <taxon>Pseudomonadati</taxon>
        <taxon>Pseudomonadota</taxon>
        <taxon>Gammaproteobacteria</taxon>
        <taxon>Pseudomonadales</taxon>
        <taxon>Pseudomonadaceae</taxon>
        <taxon>Aquipseudomonas</taxon>
    </lineage>
</organism>
<sequence>MGQTNGANGSSAPIRTAILCLDNTLASTVFGPLDILGQAGQLWNALCRRNPQPVFDVRLVSLDGQPVQCLNGPAINVSAALDEQDWQLVLLSAAHIGPQDHDHSLLSAALRRQHQHGAVLASICTGAFALAEAGLLDGREATTHWGFVELFRRRYPQVLLQPEQLVTHSEQLFCSGGFHAYQDLCLRLIEHFCDFECAEQTARALVMQGERPSQLPYRRFDLHKQHQDAVIRKVQEHIEAHYAEALDNAELAALAHLGERQFKRRFQAAGGESALQYLQRVRVEMAKQQLRSSREPVERIADQVGYSDAAFFRQVFRRHTGLIPLDYRRKMQRRA</sequence>
<evidence type="ECO:0000256" key="1">
    <source>
        <dbReference type="ARBA" id="ARBA00023015"/>
    </source>
</evidence>
<feature type="domain" description="HTH araC/xylS-type" evidence="3">
    <location>
        <begin position="232"/>
        <end position="330"/>
    </location>
</feature>
<dbReference type="CDD" id="cd03138">
    <property type="entry name" value="GATase1_AraC_2"/>
    <property type="match status" value="1"/>
</dbReference>
<dbReference type="Gene3D" id="1.10.10.60">
    <property type="entry name" value="Homeodomain-like"/>
    <property type="match status" value="2"/>
</dbReference>
<evidence type="ECO:0000259" key="3">
    <source>
        <dbReference type="PROSITE" id="PS01124"/>
    </source>
</evidence>
<dbReference type="RefSeq" id="WP_187806925.1">
    <property type="nucleotide sequence ID" value="NZ_LZEU01000001.1"/>
</dbReference>
<name>A0ABR7S1I0_AQUAC</name>
<dbReference type="Proteomes" id="UP000744555">
    <property type="component" value="Unassembled WGS sequence"/>
</dbReference>
<dbReference type="PANTHER" id="PTHR43130:SF11">
    <property type="entry name" value="TRANSCRIPTIONAL REGULATORY PROTEIN"/>
    <property type="match status" value="1"/>
</dbReference>
<accession>A0ABR7S1I0</accession>
<proteinExistence type="predicted"/>
<evidence type="ECO:0000256" key="2">
    <source>
        <dbReference type="ARBA" id="ARBA00023163"/>
    </source>
</evidence>
<dbReference type="Pfam" id="PF12833">
    <property type="entry name" value="HTH_18"/>
    <property type="match status" value="1"/>
</dbReference>
<evidence type="ECO:0000313" key="5">
    <source>
        <dbReference type="Proteomes" id="UP000744555"/>
    </source>
</evidence>
<dbReference type="SUPFAM" id="SSF46689">
    <property type="entry name" value="Homeodomain-like"/>
    <property type="match status" value="2"/>
</dbReference>
<dbReference type="Gene3D" id="3.40.50.880">
    <property type="match status" value="1"/>
</dbReference>
<dbReference type="Pfam" id="PF01965">
    <property type="entry name" value="DJ-1_PfpI"/>
    <property type="match status" value="1"/>
</dbReference>
<reference evidence="4 5" key="1">
    <citation type="submission" date="2016-06" db="EMBL/GenBank/DDBJ databases">
        <authorList>
            <person name="Ramos C."/>
            <person name="Pintado A."/>
            <person name="Crespo-Gomez J.I."/>
        </authorList>
    </citation>
    <scope>NUCLEOTIDE SEQUENCE [LARGE SCALE GENOMIC DNA]</scope>
    <source>
        <strain evidence="4 5">AVO110</strain>
    </source>
</reference>
<gene>
    <name evidence="4" type="ORF">A9179_14240</name>
</gene>
<keyword evidence="1" id="KW-0805">Transcription regulation</keyword>
<dbReference type="InterPro" id="IPR009057">
    <property type="entry name" value="Homeodomain-like_sf"/>
</dbReference>
<comment type="caution">
    <text evidence="4">The sequence shown here is derived from an EMBL/GenBank/DDBJ whole genome shotgun (WGS) entry which is preliminary data.</text>
</comment>
<dbReference type="PROSITE" id="PS01124">
    <property type="entry name" value="HTH_ARAC_FAMILY_2"/>
    <property type="match status" value="1"/>
</dbReference>
<dbReference type="InterPro" id="IPR002818">
    <property type="entry name" value="DJ-1/PfpI"/>
</dbReference>
<dbReference type="InterPro" id="IPR029062">
    <property type="entry name" value="Class_I_gatase-like"/>
</dbReference>
<protein>
    <recommendedName>
        <fullName evidence="3">HTH araC/xylS-type domain-containing protein</fullName>
    </recommendedName>
</protein>
<dbReference type="InterPro" id="IPR052158">
    <property type="entry name" value="INH-QAR"/>
</dbReference>
<dbReference type="InterPro" id="IPR018060">
    <property type="entry name" value="HTH_AraC"/>
</dbReference>
<dbReference type="EMBL" id="LZEU01000001">
    <property type="protein sequence ID" value="MBC9251427.1"/>
    <property type="molecule type" value="Genomic_DNA"/>
</dbReference>